<feature type="transmembrane region" description="Helical" evidence="4">
    <location>
        <begin position="7"/>
        <end position="29"/>
    </location>
</feature>
<protein>
    <recommendedName>
        <fullName evidence="5">Major facilitator superfamily (MFS) profile domain-containing protein</fullName>
    </recommendedName>
</protein>
<name>A0A2A5WQC8_9GAMM</name>
<dbReference type="GO" id="GO:0022857">
    <property type="term" value="F:transmembrane transporter activity"/>
    <property type="evidence" value="ECO:0007669"/>
    <property type="project" value="InterPro"/>
</dbReference>
<gene>
    <name evidence="6" type="ORF">CNE99_06955</name>
</gene>
<feature type="domain" description="Major facilitator superfamily (MFS) profile" evidence="5">
    <location>
        <begin position="1"/>
        <end position="411"/>
    </location>
</feature>
<feature type="transmembrane region" description="Helical" evidence="4">
    <location>
        <begin position="265"/>
        <end position="289"/>
    </location>
</feature>
<keyword evidence="3 4" id="KW-0472">Membrane</keyword>
<dbReference type="InterPro" id="IPR011701">
    <property type="entry name" value="MFS"/>
</dbReference>
<dbReference type="Proteomes" id="UP000219327">
    <property type="component" value="Unassembled WGS sequence"/>
</dbReference>
<feature type="transmembrane region" description="Helical" evidence="4">
    <location>
        <begin position="80"/>
        <end position="97"/>
    </location>
</feature>
<proteinExistence type="predicted"/>
<evidence type="ECO:0000313" key="6">
    <source>
        <dbReference type="EMBL" id="PDH38483.1"/>
    </source>
</evidence>
<accession>A0A2A5WQC8</accession>
<keyword evidence="2 4" id="KW-1133">Transmembrane helix</keyword>
<evidence type="ECO:0000259" key="5">
    <source>
        <dbReference type="PROSITE" id="PS50850"/>
    </source>
</evidence>
<feature type="transmembrane region" description="Helical" evidence="4">
    <location>
        <begin position="387"/>
        <end position="406"/>
    </location>
</feature>
<reference evidence="6 7" key="1">
    <citation type="submission" date="2017-08" db="EMBL/GenBank/DDBJ databases">
        <title>Fine stratification of microbial communities through a metagenomic profile of the photic zone.</title>
        <authorList>
            <person name="Haro-Moreno J.M."/>
            <person name="Lopez-Perez M."/>
            <person name="De La Torre J."/>
            <person name="Picazo A."/>
            <person name="Camacho A."/>
            <person name="Rodriguez-Valera F."/>
        </authorList>
    </citation>
    <scope>NUCLEOTIDE SEQUENCE [LARGE SCALE GENOMIC DNA]</scope>
    <source>
        <strain evidence="6">MED-G24</strain>
    </source>
</reference>
<keyword evidence="1 4" id="KW-0812">Transmembrane</keyword>
<evidence type="ECO:0000256" key="3">
    <source>
        <dbReference type="ARBA" id="ARBA00023136"/>
    </source>
</evidence>
<dbReference type="PANTHER" id="PTHR11360">
    <property type="entry name" value="MONOCARBOXYLATE TRANSPORTER"/>
    <property type="match status" value="1"/>
</dbReference>
<dbReference type="Pfam" id="PF07690">
    <property type="entry name" value="MFS_1"/>
    <property type="match status" value="1"/>
</dbReference>
<evidence type="ECO:0000256" key="2">
    <source>
        <dbReference type="ARBA" id="ARBA00022989"/>
    </source>
</evidence>
<dbReference type="CDD" id="cd17355">
    <property type="entry name" value="MFS_YcxA_like"/>
    <property type="match status" value="1"/>
</dbReference>
<organism evidence="6 7">
    <name type="scientific">OM182 bacterium MED-G24</name>
    <dbReference type="NCBI Taxonomy" id="1986255"/>
    <lineage>
        <taxon>Bacteria</taxon>
        <taxon>Pseudomonadati</taxon>
        <taxon>Pseudomonadota</taxon>
        <taxon>Gammaproteobacteria</taxon>
        <taxon>OMG group</taxon>
        <taxon>OM182 clade</taxon>
    </lineage>
</organism>
<dbReference type="PROSITE" id="PS50850">
    <property type="entry name" value="MFS"/>
    <property type="match status" value="1"/>
</dbReference>
<sequence>MLRPGGTLFYGWYIVAGGAGVQFLSGILWMQSYGAYVVLLQEDFGWSKALVAGAFALTRVESGVLGPLQGWLTDRFGPRRILTIGMLIFALGFYLFSQVETVLGFYVTFGLIAVGSSLGGFATVMVSLVNWFDRHRSKAVAFSLMGYSFGGLSVPIIILCLEAFGWRTTALISAGVILLVGLPMVQLVKHRPSEIGGVIDGGAAPGESEAKDAPLTKTRDFTAREAMRAPAFWFISIGHACSLLTVSTVMVHLVPHLTEGLDYTLAQAGLVVAALTGCQMVGQVTGGYLGDCFNKRIICTICMIFHCLGLVAVALATNVWMVLVFAFLHGLGWGTRGPLMVAMRADYFGASSFGTIMGFSSLISMLGMSIGPIFAGYMADVYGDYQLSFLIIASFAFIGSFCFFAATPPKRPQTAVAV</sequence>
<dbReference type="InterPro" id="IPR036259">
    <property type="entry name" value="MFS_trans_sf"/>
</dbReference>
<dbReference type="Gene3D" id="1.20.1250.20">
    <property type="entry name" value="MFS general substrate transporter like domains"/>
    <property type="match status" value="2"/>
</dbReference>
<evidence type="ECO:0000256" key="1">
    <source>
        <dbReference type="ARBA" id="ARBA00022692"/>
    </source>
</evidence>
<dbReference type="InterPro" id="IPR020846">
    <property type="entry name" value="MFS_dom"/>
</dbReference>
<evidence type="ECO:0000256" key="4">
    <source>
        <dbReference type="SAM" id="Phobius"/>
    </source>
</evidence>
<dbReference type="EMBL" id="NTKD01000036">
    <property type="protein sequence ID" value="PDH38483.1"/>
    <property type="molecule type" value="Genomic_DNA"/>
</dbReference>
<feature type="transmembrane region" description="Helical" evidence="4">
    <location>
        <begin position="103"/>
        <end position="132"/>
    </location>
</feature>
<comment type="caution">
    <text evidence="6">The sequence shown here is derived from an EMBL/GenBank/DDBJ whole genome shotgun (WGS) entry which is preliminary data.</text>
</comment>
<dbReference type="SUPFAM" id="SSF103473">
    <property type="entry name" value="MFS general substrate transporter"/>
    <property type="match status" value="1"/>
</dbReference>
<dbReference type="AlphaFoldDB" id="A0A2A5WQC8"/>
<feature type="transmembrane region" description="Helical" evidence="4">
    <location>
        <begin position="144"/>
        <end position="164"/>
    </location>
</feature>
<feature type="transmembrane region" description="Helical" evidence="4">
    <location>
        <begin position="301"/>
        <end position="328"/>
    </location>
</feature>
<evidence type="ECO:0000313" key="7">
    <source>
        <dbReference type="Proteomes" id="UP000219327"/>
    </source>
</evidence>
<feature type="transmembrane region" description="Helical" evidence="4">
    <location>
        <begin position="231"/>
        <end position="253"/>
    </location>
</feature>
<dbReference type="InterPro" id="IPR050327">
    <property type="entry name" value="Proton-linked_MCT"/>
</dbReference>
<feature type="transmembrane region" description="Helical" evidence="4">
    <location>
        <begin position="348"/>
        <end position="375"/>
    </location>
</feature>
<dbReference type="PANTHER" id="PTHR11360:SF290">
    <property type="entry name" value="MONOCARBOXYLATE MFS PERMEASE"/>
    <property type="match status" value="1"/>
</dbReference>